<dbReference type="Proteomes" id="UP000178570">
    <property type="component" value="Unassembled WGS sequence"/>
</dbReference>
<dbReference type="InterPro" id="IPR025333">
    <property type="entry name" value="DUF4239"/>
</dbReference>
<comment type="caution">
    <text evidence="2">The sequence shown here is derived from an EMBL/GenBank/DDBJ whole genome shotgun (WGS) entry which is preliminary data.</text>
</comment>
<name>A0A1G1XJD2_9BACT</name>
<sequence length="255" mass="29019">MKKLFLKFAFLELLLLTVAYSVRTYFGKEIFLADSANFGWVFGIIGTAYTLIAAFVLFGVWNQYSALSSLIARESWLLGSIWNFTDYFNDKKLTQNMKSVLLSYINQTVDKEVDLLAREQEVETYSKEYIAIGKVIDGIEFNDGRDAVIYPVMIQGYRDLLDVRQQRNEAGTTRLSFSMRILFMIFSLLLATSSLIAGFVYTIMYMFGAGFIGAVVILTYIVVADMDNPFGGLFELKPVSFFQTKKYIEGSSHQE</sequence>
<dbReference type="STRING" id="1797529.A2570_03095"/>
<accession>A0A1G1XJD2</accession>
<feature type="transmembrane region" description="Helical" evidence="1">
    <location>
        <begin position="177"/>
        <end position="197"/>
    </location>
</feature>
<dbReference type="EMBL" id="MHHY01000009">
    <property type="protein sequence ID" value="OGY40245.1"/>
    <property type="molecule type" value="Genomic_DNA"/>
</dbReference>
<feature type="transmembrane region" description="Helical" evidence="1">
    <location>
        <begin position="37"/>
        <end position="61"/>
    </location>
</feature>
<evidence type="ECO:0000256" key="1">
    <source>
        <dbReference type="SAM" id="Phobius"/>
    </source>
</evidence>
<dbReference type="Pfam" id="PF14023">
    <property type="entry name" value="Bestrophin-like"/>
    <property type="match status" value="1"/>
</dbReference>
<gene>
    <name evidence="2" type="ORF">A2570_03095</name>
</gene>
<evidence type="ECO:0000313" key="2">
    <source>
        <dbReference type="EMBL" id="OGY40245.1"/>
    </source>
</evidence>
<protein>
    <recommendedName>
        <fullName evidence="4">DUF4239 domain-containing protein</fullName>
    </recommendedName>
</protein>
<reference evidence="2 3" key="1">
    <citation type="journal article" date="2016" name="Nat. Commun.">
        <title>Thousands of microbial genomes shed light on interconnected biogeochemical processes in an aquifer system.</title>
        <authorList>
            <person name="Anantharaman K."/>
            <person name="Brown C.T."/>
            <person name="Hug L.A."/>
            <person name="Sharon I."/>
            <person name="Castelle C.J."/>
            <person name="Probst A.J."/>
            <person name="Thomas B.C."/>
            <person name="Singh A."/>
            <person name="Wilkins M.J."/>
            <person name="Karaoz U."/>
            <person name="Brodie E.L."/>
            <person name="Williams K.H."/>
            <person name="Hubbard S.S."/>
            <person name="Banfield J.F."/>
        </authorList>
    </citation>
    <scope>NUCLEOTIDE SEQUENCE [LARGE SCALE GENOMIC DNA]</scope>
</reference>
<evidence type="ECO:0008006" key="4">
    <source>
        <dbReference type="Google" id="ProtNLM"/>
    </source>
</evidence>
<keyword evidence="1" id="KW-0472">Membrane</keyword>
<evidence type="ECO:0000313" key="3">
    <source>
        <dbReference type="Proteomes" id="UP000178570"/>
    </source>
</evidence>
<organism evidence="2 3">
    <name type="scientific">Candidatus Brennerbacteria bacterium RIFOXYD1_FULL_41_16</name>
    <dbReference type="NCBI Taxonomy" id="1797529"/>
    <lineage>
        <taxon>Bacteria</taxon>
        <taxon>Candidatus Brenneribacteriota</taxon>
    </lineage>
</organism>
<proteinExistence type="predicted"/>
<keyword evidence="1" id="KW-0812">Transmembrane</keyword>
<dbReference type="AlphaFoldDB" id="A0A1G1XJD2"/>
<keyword evidence="1" id="KW-1133">Transmembrane helix</keyword>
<feature type="transmembrane region" description="Helical" evidence="1">
    <location>
        <begin position="203"/>
        <end position="223"/>
    </location>
</feature>